<keyword evidence="1" id="KW-0472">Membrane</keyword>
<organism evidence="3 4">
    <name type="scientific">Saccharopolyspora spinosa</name>
    <dbReference type="NCBI Taxonomy" id="60894"/>
    <lineage>
        <taxon>Bacteria</taxon>
        <taxon>Bacillati</taxon>
        <taxon>Actinomycetota</taxon>
        <taxon>Actinomycetes</taxon>
        <taxon>Pseudonocardiales</taxon>
        <taxon>Pseudonocardiaceae</taxon>
        <taxon>Saccharopolyspora</taxon>
    </lineage>
</organism>
<comment type="caution">
    <text evidence="3">The sequence shown here is derived from an EMBL/GenBank/DDBJ whole genome shotgun (WGS) entry which is preliminary data.</text>
</comment>
<evidence type="ECO:0000259" key="2">
    <source>
        <dbReference type="Pfam" id="PF19803"/>
    </source>
</evidence>
<dbReference type="EMBL" id="PJNB01000001">
    <property type="protein sequence ID" value="PKW15307.1"/>
    <property type="molecule type" value="Genomic_DNA"/>
</dbReference>
<gene>
    <name evidence="3" type="ORF">A8926_3000</name>
</gene>
<name>A0A2N3XXA6_SACSN</name>
<dbReference type="AlphaFoldDB" id="A0A2N3XXA6"/>
<keyword evidence="1" id="KW-0812">Transmembrane</keyword>
<evidence type="ECO:0000313" key="3">
    <source>
        <dbReference type="EMBL" id="PKW15307.1"/>
    </source>
</evidence>
<feature type="domain" description="DUF6286" evidence="2">
    <location>
        <begin position="69"/>
        <end position="171"/>
    </location>
</feature>
<dbReference type="InterPro" id="IPR046253">
    <property type="entry name" value="DUF6286"/>
</dbReference>
<keyword evidence="1" id="KW-1133">Transmembrane helix</keyword>
<dbReference type="STRING" id="994479.GCA_000194155_02441"/>
<dbReference type="Proteomes" id="UP000233786">
    <property type="component" value="Unassembled WGS sequence"/>
</dbReference>
<reference evidence="3" key="1">
    <citation type="submission" date="2017-12" db="EMBL/GenBank/DDBJ databases">
        <title>Sequencing the genomes of 1000 Actinobacteria strains.</title>
        <authorList>
            <person name="Klenk H.-P."/>
        </authorList>
    </citation>
    <scope>NUCLEOTIDE SEQUENCE [LARGE SCALE GENOMIC DNA]</scope>
    <source>
        <strain evidence="3">DSM 44228</strain>
    </source>
</reference>
<evidence type="ECO:0000313" key="4">
    <source>
        <dbReference type="Proteomes" id="UP000233786"/>
    </source>
</evidence>
<evidence type="ECO:0000256" key="1">
    <source>
        <dbReference type="SAM" id="Phobius"/>
    </source>
</evidence>
<proteinExistence type="predicted"/>
<protein>
    <recommendedName>
        <fullName evidence="2">DUF6286 domain-containing protein</fullName>
    </recommendedName>
</protein>
<dbReference type="RefSeq" id="WP_010694982.1">
    <property type="nucleotide sequence ID" value="NZ_CP061007.1"/>
</dbReference>
<dbReference type="OrthoDB" id="5191564at2"/>
<feature type="transmembrane region" description="Helical" evidence="1">
    <location>
        <begin position="60"/>
        <end position="79"/>
    </location>
</feature>
<keyword evidence="4" id="KW-1185">Reference proteome</keyword>
<dbReference type="Pfam" id="PF19803">
    <property type="entry name" value="DUF6286"/>
    <property type="match status" value="1"/>
</dbReference>
<accession>A0A2N3XXA6</accession>
<sequence length="178" mass="18865">MRLLVRLITTLLGLAVAAAGALLAIEAVWFLLRPGTGGLVVPWQRVHFGLSSLSWQDPPVLATAAVVAVVGLLLVLVAINAGSKDLRLHDPAPEVTVTTDRRSLARLVGHQVRDQDGVAGASVTAGAKRVQVKATAQFRESGDLRGLLTETAEHAVQDLPLRTTPKVLVSVATPKERR</sequence>